<dbReference type="InterPro" id="IPR001138">
    <property type="entry name" value="Zn2Cys6_DnaBD"/>
</dbReference>
<protein>
    <recommendedName>
        <fullName evidence="8">Zn(2)-C6 fungal-type domain-containing protein</fullName>
    </recommendedName>
</protein>
<dbReference type="InterPro" id="IPR052360">
    <property type="entry name" value="Transcr_Regulatory_Proteins"/>
</dbReference>
<dbReference type="GO" id="GO:0008270">
    <property type="term" value="F:zinc ion binding"/>
    <property type="evidence" value="ECO:0007669"/>
    <property type="project" value="InterPro"/>
</dbReference>
<dbReference type="EMBL" id="JARPMG010000006">
    <property type="protein sequence ID" value="KAJ8099788.1"/>
    <property type="molecule type" value="Genomic_DNA"/>
</dbReference>
<keyword evidence="1" id="KW-0479">Metal-binding</keyword>
<dbReference type="Gene3D" id="4.10.240.10">
    <property type="entry name" value="Zn(2)-C6 fungal-type DNA-binding domain"/>
    <property type="match status" value="1"/>
</dbReference>
<dbReference type="GO" id="GO:0003677">
    <property type="term" value="F:DNA binding"/>
    <property type="evidence" value="ECO:0007669"/>
    <property type="project" value="UniProtKB-KW"/>
</dbReference>
<organism evidence="9 10">
    <name type="scientific">Lipomyces tetrasporus</name>
    <dbReference type="NCBI Taxonomy" id="54092"/>
    <lineage>
        <taxon>Eukaryota</taxon>
        <taxon>Fungi</taxon>
        <taxon>Dikarya</taxon>
        <taxon>Ascomycota</taxon>
        <taxon>Saccharomycotina</taxon>
        <taxon>Lipomycetes</taxon>
        <taxon>Lipomycetales</taxon>
        <taxon>Lipomycetaceae</taxon>
        <taxon>Lipomyces</taxon>
    </lineage>
</organism>
<dbReference type="PROSITE" id="PS50048">
    <property type="entry name" value="ZN2_CY6_FUNGAL_2"/>
    <property type="match status" value="1"/>
</dbReference>
<feature type="compositionally biased region" description="Polar residues" evidence="7">
    <location>
        <begin position="183"/>
        <end position="192"/>
    </location>
</feature>
<dbReference type="Pfam" id="PF00172">
    <property type="entry name" value="Zn_clus"/>
    <property type="match status" value="1"/>
</dbReference>
<feature type="compositionally biased region" description="Basic and acidic residues" evidence="7">
    <location>
        <begin position="289"/>
        <end position="304"/>
    </location>
</feature>
<dbReference type="Proteomes" id="UP001217417">
    <property type="component" value="Unassembled WGS sequence"/>
</dbReference>
<evidence type="ECO:0000313" key="9">
    <source>
        <dbReference type="EMBL" id="KAJ8099788.1"/>
    </source>
</evidence>
<accession>A0AAD7VRZ3</accession>
<dbReference type="CDD" id="cd00067">
    <property type="entry name" value="GAL4"/>
    <property type="match status" value="1"/>
</dbReference>
<dbReference type="GO" id="GO:0000981">
    <property type="term" value="F:DNA-binding transcription factor activity, RNA polymerase II-specific"/>
    <property type="evidence" value="ECO:0007669"/>
    <property type="project" value="InterPro"/>
</dbReference>
<feature type="compositionally biased region" description="Pro residues" evidence="7">
    <location>
        <begin position="162"/>
        <end position="173"/>
    </location>
</feature>
<feature type="region of interest" description="Disordered" evidence="7">
    <location>
        <begin position="289"/>
        <end position="325"/>
    </location>
</feature>
<keyword evidence="10" id="KW-1185">Reference proteome</keyword>
<dbReference type="GeneID" id="80881165"/>
<evidence type="ECO:0000259" key="8">
    <source>
        <dbReference type="PROSITE" id="PS50048"/>
    </source>
</evidence>
<dbReference type="InterPro" id="IPR036864">
    <property type="entry name" value="Zn2-C6_fun-type_DNA-bd_sf"/>
</dbReference>
<dbReference type="SUPFAM" id="SSF57701">
    <property type="entry name" value="Zn2/Cys6 DNA-binding domain"/>
    <property type="match status" value="1"/>
</dbReference>
<evidence type="ECO:0000256" key="3">
    <source>
        <dbReference type="ARBA" id="ARBA00023015"/>
    </source>
</evidence>
<keyword evidence="5" id="KW-0804">Transcription</keyword>
<keyword evidence="6" id="KW-0539">Nucleus</keyword>
<feature type="compositionally biased region" description="Low complexity" evidence="7">
    <location>
        <begin position="87"/>
        <end position="123"/>
    </location>
</feature>
<dbReference type="PANTHER" id="PTHR36206:SF13">
    <property type="entry name" value="TRANSCRIPTIONAL REGULATORY PROTEIN MOC3"/>
    <property type="match status" value="1"/>
</dbReference>
<evidence type="ECO:0000256" key="4">
    <source>
        <dbReference type="ARBA" id="ARBA00023125"/>
    </source>
</evidence>
<keyword evidence="2" id="KW-0862">Zinc</keyword>
<comment type="caution">
    <text evidence="9">The sequence shown here is derived from an EMBL/GenBank/DDBJ whole genome shotgun (WGS) entry which is preliminary data.</text>
</comment>
<dbReference type="SMART" id="SM00066">
    <property type="entry name" value="GAL4"/>
    <property type="match status" value="1"/>
</dbReference>
<evidence type="ECO:0000256" key="2">
    <source>
        <dbReference type="ARBA" id="ARBA00022833"/>
    </source>
</evidence>
<keyword evidence="3" id="KW-0805">Transcription regulation</keyword>
<keyword evidence="4" id="KW-0238">DNA-binding</keyword>
<proteinExistence type="predicted"/>
<feature type="region of interest" description="Disordered" evidence="7">
    <location>
        <begin position="1"/>
        <end position="204"/>
    </location>
</feature>
<evidence type="ECO:0000256" key="1">
    <source>
        <dbReference type="ARBA" id="ARBA00022723"/>
    </source>
</evidence>
<evidence type="ECO:0000256" key="7">
    <source>
        <dbReference type="SAM" id="MobiDB-lite"/>
    </source>
</evidence>
<evidence type="ECO:0000256" key="6">
    <source>
        <dbReference type="ARBA" id="ARBA00023242"/>
    </source>
</evidence>
<dbReference type="PROSITE" id="PS00463">
    <property type="entry name" value="ZN2_CY6_FUNGAL_1"/>
    <property type="match status" value="1"/>
</dbReference>
<feature type="domain" description="Zn(2)-C6 fungal-type" evidence="8">
    <location>
        <begin position="251"/>
        <end position="279"/>
    </location>
</feature>
<evidence type="ECO:0000313" key="10">
    <source>
        <dbReference type="Proteomes" id="UP001217417"/>
    </source>
</evidence>
<evidence type="ECO:0000256" key="5">
    <source>
        <dbReference type="ARBA" id="ARBA00023163"/>
    </source>
</evidence>
<dbReference type="AlphaFoldDB" id="A0AAD7VRZ3"/>
<dbReference type="RefSeq" id="XP_056043238.1">
    <property type="nucleotide sequence ID" value="XM_056185999.1"/>
</dbReference>
<gene>
    <name evidence="9" type="ORF">POJ06DRAFT_238549</name>
</gene>
<sequence length="325" mass="35030">MADPLPSYSSHAPQASGGPVLPLQRSRKPAVTGGAGAAAQDDRHYSMPPPPPEPLQPSRQLPFQLQHHSHHVSVIQQSLQPAPRYNSTSPGSSAFSTAPSSYPFASAAASTSGYSSRGSPSFAGSPLHSQPVSLAPLRLHLQSPSPPQQPDKPLSRPVQSYYPPPPPPPPPQQPQQHHQQQQTRYSPPSTTLPRPALPQPAPSQVTAAAAAVALHQHAHSSQVAAAQVAATIADVTAHKPAREIKRRTKTGCLTCRKRRIKCDERHPICFNCAKSKRVCLGYDPVFKAQRGDKRDEKESSKSEGETSQQSQDEVKRIKIDSLLTE</sequence>
<name>A0AAD7VRZ3_9ASCO</name>
<reference evidence="9" key="1">
    <citation type="submission" date="2023-03" db="EMBL/GenBank/DDBJ databases">
        <title>Near-Complete genome sequence of Lipomyces tetrasporous NRRL Y-64009, an oleaginous yeast capable of growing on lignocellulosic hydrolysates.</title>
        <authorList>
            <consortium name="Lawrence Berkeley National Laboratory"/>
            <person name="Jagtap S.S."/>
            <person name="Liu J.-J."/>
            <person name="Walukiewicz H.E."/>
            <person name="Pangilinan J."/>
            <person name="Lipzen A."/>
            <person name="Ahrendt S."/>
            <person name="Koriabine M."/>
            <person name="Cobaugh K."/>
            <person name="Salamov A."/>
            <person name="Yoshinaga Y."/>
            <person name="Ng V."/>
            <person name="Daum C."/>
            <person name="Grigoriev I.V."/>
            <person name="Slininger P.J."/>
            <person name="Dien B.S."/>
            <person name="Jin Y.-S."/>
            <person name="Rao C.V."/>
        </authorList>
    </citation>
    <scope>NUCLEOTIDE SEQUENCE</scope>
    <source>
        <strain evidence="9">NRRL Y-64009</strain>
    </source>
</reference>
<feature type="compositionally biased region" description="Low complexity" evidence="7">
    <location>
        <begin position="56"/>
        <end position="80"/>
    </location>
</feature>
<dbReference type="PANTHER" id="PTHR36206">
    <property type="entry name" value="ASPERCRYPTIN BIOSYNTHESIS CLUSTER-SPECIFIC TRANSCRIPTION REGULATOR ATNN-RELATED"/>
    <property type="match status" value="1"/>
</dbReference>